<evidence type="ECO:0000256" key="4">
    <source>
        <dbReference type="ARBA" id="ARBA00024004"/>
    </source>
</evidence>
<sequence length="368" mass="38106">MSADSKPIKTKRSSAPADGAHSRSGKKPRAAQPQTIAPAAVVKQEREEEEGDATQSSSKGEASQSSSEGEASQSSSEGGGGAVAAATGLELEAMDEPQINVTIGVSLLHCHACFLPLKPPTFKCEGGHVVCCTCRGKHGEACGRAAAYAACRELDAVLLDAKLPCQYQEFGCRSLVAYYQAADHDGACPWAPCSCPAAGCDVLAAPARLVEHFRDDHRWPVTSLRYGDACRLPVPAPAPAQGCHVLVGEGDRSVFLVSPCALGAATAVSLVRVRAGGDATTAAQFKGVLWVELPSSKDKLVLTMPAVRSSDLSDGFSAADKNMFLAVPPVLLHDASGEAPELMVCIDEPAGDAAANSTPPARCSGRLQ</sequence>
<evidence type="ECO:0000313" key="9">
    <source>
        <dbReference type="Proteomes" id="UP001497457"/>
    </source>
</evidence>
<dbReference type="SUPFAM" id="SSF49599">
    <property type="entry name" value="TRAF domain-like"/>
    <property type="match status" value="1"/>
</dbReference>
<comment type="function">
    <text evidence="4">E3 ubiquitin-protein ligase that mediates ubiquitination and subsequent proteasomal degradation of target proteins. E3 ubiquitin ligases accept ubiquitin from an E2 ubiquitin-conjugating enzyme in the form of a thioester and then directly transfers the ubiquitin to targeted substrates. It probably triggers the ubiquitin-mediated degradation of different substrates.</text>
</comment>
<dbReference type="Proteomes" id="UP001497457">
    <property type="component" value="Chromosome 17b"/>
</dbReference>
<protein>
    <recommendedName>
        <fullName evidence="7">SIAH-type domain-containing protein</fullName>
    </recommendedName>
</protein>
<dbReference type="EMBL" id="OZ075127">
    <property type="protein sequence ID" value="CAL4951162.1"/>
    <property type="molecule type" value="Genomic_DNA"/>
</dbReference>
<evidence type="ECO:0000256" key="5">
    <source>
        <dbReference type="PROSITE-ProRule" id="PRU00455"/>
    </source>
</evidence>
<dbReference type="AlphaFoldDB" id="A0ABC8YX86"/>
<evidence type="ECO:0000259" key="7">
    <source>
        <dbReference type="PROSITE" id="PS51081"/>
    </source>
</evidence>
<keyword evidence="3" id="KW-0862">Zinc</keyword>
<dbReference type="PROSITE" id="PS51081">
    <property type="entry name" value="ZF_SIAH"/>
    <property type="match status" value="1"/>
</dbReference>
<keyword evidence="9" id="KW-1185">Reference proteome</keyword>
<feature type="compositionally biased region" description="Low complexity" evidence="6">
    <location>
        <begin position="56"/>
        <end position="76"/>
    </location>
</feature>
<dbReference type="GO" id="GO:0008270">
    <property type="term" value="F:zinc ion binding"/>
    <property type="evidence" value="ECO:0007669"/>
    <property type="project" value="UniProtKB-KW"/>
</dbReference>
<accession>A0ABC8YX86</accession>
<organism evidence="8 9">
    <name type="scientific">Urochloa decumbens</name>
    <dbReference type="NCBI Taxonomy" id="240449"/>
    <lineage>
        <taxon>Eukaryota</taxon>
        <taxon>Viridiplantae</taxon>
        <taxon>Streptophyta</taxon>
        <taxon>Embryophyta</taxon>
        <taxon>Tracheophyta</taxon>
        <taxon>Spermatophyta</taxon>
        <taxon>Magnoliopsida</taxon>
        <taxon>Liliopsida</taxon>
        <taxon>Poales</taxon>
        <taxon>Poaceae</taxon>
        <taxon>PACMAD clade</taxon>
        <taxon>Panicoideae</taxon>
        <taxon>Panicodae</taxon>
        <taxon>Paniceae</taxon>
        <taxon>Melinidinae</taxon>
        <taxon>Urochloa</taxon>
    </lineage>
</organism>
<dbReference type="PANTHER" id="PTHR46632:SF9">
    <property type="entry name" value="RING-TYPE E3 UBIQUITIN TRANSFERASE"/>
    <property type="match status" value="1"/>
</dbReference>
<evidence type="ECO:0000256" key="6">
    <source>
        <dbReference type="SAM" id="MobiDB-lite"/>
    </source>
</evidence>
<proteinExistence type="predicted"/>
<gene>
    <name evidence="8" type="ORF">URODEC1_LOCUS38780</name>
</gene>
<evidence type="ECO:0000256" key="1">
    <source>
        <dbReference type="ARBA" id="ARBA00022723"/>
    </source>
</evidence>
<dbReference type="Gene3D" id="3.30.40.10">
    <property type="entry name" value="Zinc/RING finger domain, C3HC4 (zinc finger)"/>
    <property type="match status" value="1"/>
</dbReference>
<name>A0ABC8YX86_9POAL</name>
<evidence type="ECO:0000256" key="3">
    <source>
        <dbReference type="ARBA" id="ARBA00022833"/>
    </source>
</evidence>
<keyword evidence="1" id="KW-0479">Metal-binding</keyword>
<dbReference type="InterPro" id="IPR013083">
    <property type="entry name" value="Znf_RING/FYVE/PHD"/>
</dbReference>
<dbReference type="Pfam" id="PF21361">
    <property type="entry name" value="Sina_ZnF"/>
    <property type="match status" value="1"/>
</dbReference>
<evidence type="ECO:0000256" key="2">
    <source>
        <dbReference type="ARBA" id="ARBA00022771"/>
    </source>
</evidence>
<feature type="region of interest" description="Disordered" evidence="6">
    <location>
        <begin position="1"/>
        <end position="82"/>
    </location>
</feature>
<dbReference type="InterPro" id="IPR044286">
    <property type="entry name" value="SINL_plant"/>
</dbReference>
<feature type="domain" description="SIAH-type" evidence="7">
    <location>
        <begin position="160"/>
        <end position="218"/>
    </location>
</feature>
<dbReference type="InterPro" id="IPR013010">
    <property type="entry name" value="Znf_SIAH"/>
</dbReference>
<dbReference type="PANTHER" id="PTHR46632">
    <property type="entry name" value="E3 UBIQUITIN-PROTEIN LIGASE SINA-LIKE 4"/>
    <property type="match status" value="1"/>
</dbReference>
<reference evidence="8" key="1">
    <citation type="submission" date="2024-10" db="EMBL/GenBank/DDBJ databases">
        <authorList>
            <person name="Ryan C."/>
        </authorList>
    </citation>
    <scope>NUCLEOTIDE SEQUENCE [LARGE SCALE GENOMIC DNA]</scope>
</reference>
<keyword evidence="2 5" id="KW-0863">Zinc-finger</keyword>
<evidence type="ECO:0000313" key="8">
    <source>
        <dbReference type="EMBL" id="CAL4951162.1"/>
    </source>
</evidence>